<keyword evidence="2" id="KW-1133">Transmembrane helix</keyword>
<evidence type="ECO:0000256" key="3">
    <source>
        <dbReference type="SAM" id="SignalP"/>
    </source>
</evidence>
<feature type="transmembrane region" description="Helical" evidence="2">
    <location>
        <begin position="186"/>
        <end position="206"/>
    </location>
</feature>
<evidence type="ECO:0000313" key="5">
    <source>
        <dbReference type="Proteomes" id="UP001551675"/>
    </source>
</evidence>
<protein>
    <submittedName>
        <fullName evidence="4">Uncharacterized protein</fullName>
    </submittedName>
</protein>
<proteinExistence type="predicted"/>
<organism evidence="4 5">
    <name type="scientific">Microtetraspora glauca</name>
    <dbReference type="NCBI Taxonomy" id="1996"/>
    <lineage>
        <taxon>Bacteria</taxon>
        <taxon>Bacillati</taxon>
        <taxon>Actinomycetota</taxon>
        <taxon>Actinomycetes</taxon>
        <taxon>Streptosporangiales</taxon>
        <taxon>Streptosporangiaceae</taxon>
        <taxon>Microtetraspora</taxon>
    </lineage>
</organism>
<comment type="caution">
    <text evidence="4">The sequence shown here is derived from an EMBL/GenBank/DDBJ whole genome shotgun (WGS) entry which is preliminary data.</text>
</comment>
<feature type="region of interest" description="Disordered" evidence="1">
    <location>
        <begin position="148"/>
        <end position="183"/>
    </location>
</feature>
<dbReference type="PROSITE" id="PS51257">
    <property type="entry name" value="PROKAR_LIPOPROTEIN"/>
    <property type="match status" value="1"/>
</dbReference>
<gene>
    <name evidence="4" type="ORF">AB0I59_00940</name>
</gene>
<dbReference type="Proteomes" id="UP001551675">
    <property type="component" value="Unassembled WGS sequence"/>
</dbReference>
<keyword evidence="2" id="KW-0472">Membrane</keyword>
<feature type="chain" id="PRO_5046122015" evidence="3">
    <location>
        <begin position="25"/>
        <end position="212"/>
    </location>
</feature>
<keyword evidence="5" id="KW-1185">Reference proteome</keyword>
<name>A0ABV3G6H8_MICGL</name>
<feature type="signal peptide" evidence="3">
    <location>
        <begin position="1"/>
        <end position="24"/>
    </location>
</feature>
<feature type="compositionally biased region" description="Polar residues" evidence="1">
    <location>
        <begin position="148"/>
        <end position="162"/>
    </location>
</feature>
<evidence type="ECO:0000256" key="1">
    <source>
        <dbReference type="SAM" id="MobiDB-lite"/>
    </source>
</evidence>
<keyword evidence="3" id="KW-0732">Signal</keyword>
<evidence type="ECO:0000313" key="4">
    <source>
        <dbReference type="EMBL" id="MEV0967169.1"/>
    </source>
</evidence>
<sequence length="212" mass="20961">MIKVRHLAVTGMVLLGGLGCTAEAQTAGATPTITLTPGQPSPSVTLPRQDIRVTVDPSKVEGGSTRTVHITAYCPLPQGGTDYRATARSDAFTGLVTLVAPTGTPSPGSTPGVPHVRGGANVRAEAKPGGYKIEVRCEATNDIGSTSLKVTPGSASDSTPTKIPTRAPHAGGGGTAAGAPEEDSGLPVGATAVGLLVALGIGVGVARRRAGG</sequence>
<dbReference type="EMBL" id="JBFALK010000001">
    <property type="protein sequence ID" value="MEV0967169.1"/>
    <property type="molecule type" value="Genomic_DNA"/>
</dbReference>
<reference evidence="4 5" key="1">
    <citation type="submission" date="2024-06" db="EMBL/GenBank/DDBJ databases">
        <title>The Natural Products Discovery Center: Release of the First 8490 Sequenced Strains for Exploring Actinobacteria Biosynthetic Diversity.</title>
        <authorList>
            <person name="Kalkreuter E."/>
            <person name="Kautsar S.A."/>
            <person name="Yang D."/>
            <person name="Bader C.D."/>
            <person name="Teijaro C.N."/>
            <person name="Fluegel L."/>
            <person name="Davis C.M."/>
            <person name="Simpson J.R."/>
            <person name="Lauterbach L."/>
            <person name="Steele A.D."/>
            <person name="Gui C."/>
            <person name="Meng S."/>
            <person name="Li G."/>
            <person name="Viehrig K."/>
            <person name="Ye F."/>
            <person name="Su P."/>
            <person name="Kiefer A.F."/>
            <person name="Nichols A."/>
            <person name="Cepeda A.J."/>
            <person name="Yan W."/>
            <person name="Fan B."/>
            <person name="Jiang Y."/>
            <person name="Adhikari A."/>
            <person name="Zheng C.-J."/>
            <person name="Schuster L."/>
            <person name="Cowan T.M."/>
            <person name="Smanski M.J."/>
            <person name="Chevrette M.G."/>
            <person name="De Carvalho L.P.S."/>
            <person name="Shen B."/>
        </authorList>
    </citation>
    <scope>NUCLEOTIDE SEQUENCE [LARGE SCALE GENOMIC DNA]</scope>
    <source>
        <strain evidence="4 5">NPDC050100</strain>
    </source>
</reference>
<dbReference type="RefSeq" id="WP_061253255.1">
    <property type="nucleotide sequence ID" value="NZ_JBFALK010000001.1"/>
</dbReference>
<keyword evidence="2" id="KW-0812">Transmembrane</keyword>
<accession>A0ABV3G6H8</accession>
<evidence type="ECO:0000256" key="2">
    <source>
        <dbReference type="SAM" id="Phobius"/>
    </source>
</evidence>